<organism evidence="2 3">
    <name type="scientific">Nelumbo nucifera</name>
    <name type="common">Sacred lotus</name>
    <dbReference type="NCBI Taxonomy" id="4432"/>
    <lineage>
        <taxon>Eukaryota</taxon>
        <taxon>Viridiplantae</taxon>
        <taxon>Streptophyta</taxon>
        <taxon>Embryophyta</taxon>
        <taxon>Tracheophyta</taxon>
        <taxon>Spermatophyta</taxon>
        <taxon>Magnoliopsida</taxon>
        <taxon>Proteales</taxon>
        <taxon>Nelumbonaceae</taxon>
        <taxon>Nelumbo</taxon>
    </lineage>
</organism>
<reference evidence="2 3" key="1">
    <citation type="journal article" date="2020" name="Mol. Biol. Evol.">
        <title>Distinct Expression and Methylation Patterns for Genes with Different Fates following a Single Whole-Genome Duplication in Flowering Plants.</title>
        <authorList>
            <person name="Shi T."/>
            <person name="Rahmani R.S."/>
            <person name="Gugger P.F."/>
            <person name="Wang M."/>
            <person name="Li H."/>
            <person name="Zhang Y."/>
            <person name="Li Z."/>
            <person name="Wang Q."/>
            <person name="Van de Peer Y."/>
            <person name="Marchal K."/>
            <person name="Chen J."/>
        </authorList>
    </citation>
    <scope>NUCLEOTIDE SEQUENCE [LARGE SCALE GENOMIC DNA]</scope>
    <source>
        <tissue evidence="2">Leaf</tissue>
    </source>
</reference>
<sequence>MHTERNKRKLIFRIICIIEVLLFPLLNVLDGTVHNLDEYIRVSTTDVLTDIEDDSIQSLFSQKFGLVASESQLEDLFSFIS</sequence>
<name>A0A822YDR5_NELNU</name>
<dbReference type="Proteomes" id="UP000607653">
    <property type="component" value="Unassembled WGS sequence"/>
</dbReference>
<dbReference type="AlphaFoldDB" id="A0A822YDR5"/>
<keyword evidence="1" id="KW-1133">Transmembrane helix</keyword>
<accession>A0A822YDR5</accession>
<evidence type="ECO:0000256" key="1">
    <source>
        <dbReference type="SAM" id="Phobius"/>
    </source>
</evidence>
<comment type="caution">
    <text evidence="2">The sequence shown here is derived from an EMBL/GenBank/DDBJ whole genome shotgun (WGS) entry which is preliminary data.</text>
</comment>
<feature type="transmembrane region" description="Helical" evidence="1">
    <location>
        <begin position="10"/>
        <end position="29"/>
    </location>
</feature>
<keyword evidence="1" id="KW-0812">Transmembrane</keyword>
<keyword evidence="3" id="KW-1185">Reference proteome</keyword>
<evidence type="ECO:0000313" key="2">
    <source>
        <dbReference type="EMBL" id="DAD29651.1"/>
    </source>
</evidence>
<evidence type="ECO:0000313" key="3">
    <source>
        <dbReference type="Proteomes" id="UP000607653"/>
    </source>
</evidence>
<proteinExistence type="predicted"/>
<gene>
    <name evidence="2" type="ORF">HUJ06_031119</name>
</gene>
<dbReference type="EMBL" id="DUZY01000002">
    <property type="protein sequence ID" value="DAD29651.1"/>
    <property type="molecule type" value="Genomic_DNA"/>
</dbReference>
<protein>
    <submittedName>
        <fullName evidence="2">Uncharacterized protein</fullName>
    </submittedName>
</protein>
<keyword evidence="1" id="KW-0472">Membrane</keyword>